<dbReference type="InterPro" id="IPR040108">
    <property type="entry name" value="Laa1/Sip1/HEATR5"/>
</dbReference>
<feature type="compositionally biased region" description="Acidic residues" evidence="2">
    <location>
        <begin position="1196"/>
        <end position="1207"/>
    </location>
</feature>
<dbReference type="GeneID" id="17303314"/>
<dbReference type="GO" id="GO:0005829">
    <property type="term" value="C:cytosol"/>
    <property type="evidence" value="ECO:0007669"/>
    <property type="project" value="GOC"/>
</dbReference>
<feature type="compositionally biased region" description="Low complexity" evidence="2">
    <location>
        <begin position="1166"/>
        <end position="1180"/>
    </location>
</feature>
<dbReference type="GO" id="GO:0030139">
    <property type="term" value="C:endocytic vesicle"/>
    <property type="evidence" value="ECO:0007669"/>
    <property type="project" value="TreeGrafter"/>
</dbReference>
<dbReference type="STRING" id="905079.L1JDK6"/>
<dbReference type="GO" id="GO:0042147">
    <property type="term" value="P:retrograde transport, endosome to Golgi"/>
    <property type="evidence" value="ECO:0007669"/>
    <property type="project" value="TreeGrafter"/>
</dbReference>
<proteinExistence type="inferred from homology"/>
<sequence>MSPEEILAVAANADGKQKQPELFFMEMQSLVKGGKAYLKELGFRDKLIPLLLSCMRWAMGPLARNHLAELMCLVGSVEGRAIIPIIDGILEFFNPNPNKQSKDEMTRLNALICLQEMVEKHGMYISSKLGTVFVTCKGVLKTSEDERVRLAGSETLTLVIDKLGRFGRSSHEEAFKIVKLLLFQKQSSLRVAGAQLLYALAVHCDNCIPVENQVANVLKVLSDPALSQTVAVKEMSLILGDVLYKISGNKSGGSEEGKGLRDRFGKRRVVVGVKGVHDFLSAIFWKDKCPQFLRIAITRSFKRFFQAFAASESSTETVQSVKYVLDLASPRSASKGMGEDSRLKAACVSDVLRGVSTSLSEDGRALLVSLLLNEVMNRGHSLLGEHRDLSQAVAVTCALGELAYLYSEMGGVQPAVEVKDFLLKLCAAPWTPTRVAAAEAIRAYCSCAPELLLPTLQECLNFLHMEVGLTQSESSSQKIHGLSCFVVTLMAAAKVQVHGLPCALLDSVMSLSKMMLKEAFRAANEGSSWGTSRVEGAWAMICACLRSGYDWIETYLPVLPRMWAEHITDAASGDSAYREMLLEFRMMSMSGALTSIRVLLAECPQAIEVPQIAHSVKVSIQHALQSDLITKSPKLLLESSKSLDLHATRADGLKLRLFQLLCVAPLSLVKHDAHLSILRRTFQVMGRAASKRGAGTTLVADFLNPDDDSLLPHEMAREPQACPLDHCEGNLGNWDDDPVCDAKIAELWDDVSPSDDKLNSSLVNELVDAAVNVFVRIFPSSSWEDQSVLIVALSENVLSLQDANHRNVAVLNICAGLLGALKSMAEKGSLLPNCPEWRETMPAILQTLLSEGNLLLKRIAGESIALVLRLSPEKQMESAVAMLMSPPKAQEETFALGASGKAFALGCLYRYVGGMRCNRHLNPKSTIEQLSNWMGSSSSSSSLCKAWTVHGISLIIEYATVATDNLAFMALDLVKLELKEEEAEQELEEALHPTFLMSAARLSSAVISTIGPEIMPGSDILTTIMAIVDQLKRSRTCVWKASCLEAISLLQKLILFLPRGSIPSDFILQLIPFLNMESTLLHRKALTCLRQTADQNLQHLKTARGLEKCLLRLADMDQDEIVQAETKELILLLMLPPSSDMEPIESFITLRDVVTGKHDKILFHDSFPPSWVPSSSPQQETQEKVKEEEESKEDLFEQEDGEDELEGSDSVGARVSHPAGASSSSSSYSPRWQTRFLALNCLHLLLRNVHEGAAEGRGGAAHFDLKLARASAGGEKKFLIAHINSIISMAYNAISSSVNPLRVAGITLLEVAVRVFAASKDPDVEDDAPLLEQFQAQINSVIKSALNGTASPSVSVGACNVCWELISRDVYRNEPDGIRRILTLLMQSVVRSVAERNAMYSDMAYATVQMTLLTTLARLLSAQCKDRALVSSALAEDGEVLCRLWAAGIRQQVRVSMVPVELANQITITEEEETISAGVFQHAIHPLLASCVPSYLRAVATFVSDSLLKDAQRAHELCCEVLLLTIVLLRWMIQVDSSRQTIVGDPASICAIAASLRTLLTRSVVERLKEGGILRRERGEGGAGPPLDAAECWRMLQGVAVAMVCTPSHLSVADAGIDLLLHLARVVPEQQREGRMEEVVVGTLLAPVNEIFVEEGNRGRRLLRLSAKGLREPAAISRSARAFAGISRFLQEVRDPSWRSLRRYETRKELEACVMTVLTSCCTGLDRLEGKQDDKSRMGTAEEEEEKEEAAKARLERRRWRESLGECLLAGLFEIVQHKGRLDSHVLEAILCTVTLSVPDGKGEEEGAKDDFRPLEVAVVKLIVSKLPDMFVPPELVEGARGTGSSGIATLRRVMQNLLTHSTQGSARRQHASIPR</sequence>
<dbReference type="Pfam" id="PF20210">
    <property type="entry name" value="Laa1_Sip1_HTR5"/>
    <property type="match status" value="1"/>
</dbReference>
<reference evidence="4" key="3">
    <citation type="submission" date="2015-06" db="UniProtKB">
        <authorList>
            <consortium name="EnsemblProtists"/>
        </authorList>
    </citation>
    <scope>IDENTIFICATION</scope>
</reference>
<reference evidence="5" key="2">
    <citation type="submission" date="2012-11" db="EMBL/GenBank/DDBJ databases">
        <authorList>
            <person name="Kuo A."/>
            <person name="Curtis B.A."/>
            <person name="Tanifuji G."/>
            <person name="Burki F."/>
            <person name="Gruber A."/>
            <person name="Irimia M."/>
            <person name="Maruyama S."/>
            <person name="Arias M.C."/>
            <person name="Ball S.G."/>
            <person name="Gile G.H."/>
            <person name="Hirakawa Y."/>
            <person name="Hopkins J.F."/>
            <person name="Rensing S.A."/>
            <person name="Schmutz J."/>
            <person name="Symeonidi A."/>
            <person name="Elias M."/>
            <person name="Eveleigh R.J."/>
            <person name="Herman E.K."/>
            <person name="Klute M.J."/>
            <person name="Nakayama T."/>
            <person name="Obornik M."/>
            <person name="Reyes-Prieto A."/>
            <person name="Armbrust E.V."/>
            <person name="Aves S.J."/>
            <person name="Beiko R.G."/>
            <person name="Coutinho P."/>
            <person name="Dacks J.B."/>
            <person name="Durnford D.G."/>
            <person name="Fast N.M."/>
            <person name="Green B.R."/>
            <person name="Grisdale C."/>
            <person name="Hempe F."/>
            <person name="Henrissat B."/>
            <person name="Hoppner M.P."/>
            <person name="Ishida K.-I."/>
            <person name="Kim E."/>
            <person name="Koreny L."/>
            <person name="Kroth P.G."/>
            <person name="Liu Y."/>
            <person name="Malik S.-B."/>
            <person name="Maier U.G."/>
            <person name="McRose D."/>
            <person name="Mock T."/>
            <person name="Neilson J.A."/>
            <person name="Onodera N.T."/>
            <person name="Poole A.M."/>
            <person name="Pritham E.J."/>
            <person name="Richards T.A."/>
            <person name="Rocap G."/>
            <person name="Roy S.W."/>
            <person name="Sarai C."/>
            <person name="Schaack S."/>
            <person name="Shirato S."/>
            <person name="Slamovits C.H."/>
            <person name="Spencer D.F."/>
            <person name="Suzuki S."/>
            <person name="Worden A.Z."/>
            <person name="Zauner S."/>
            <person name="Barry K."/>
            <person name="Bell C."/>
            <person name="Bharti A.K."/>
            <person name="Crow J.A."/>
            <person name="Grimwood J."/>
            <person name="Kramer R."/>
            <person name="Lindquist E."/>
            <person name="Lucas S."/>
            <person name="Salamov A."/>
            <person name="McFadden G.I."/>
            <person name="Lane C.E."/>
            <person name="Keeling P.J."/>
            <person name="Gray M.W."/>
            <person name="Grigoriev I.V."/>
            <person name="Archibald J.M."/>
        </authorList>
    </citation>
    <scope>NUCLEOTIDE SEQUENCE</scope>
    <source>
        <strain evidence="5">CCMP2712</strain>
    </source>
</reference>
<evidence type="ECO:0000256" key="2">
    <source>
        <dbReference type="SAM" id="MobiDB-lite"/>
    </source>
</evidence>
<dbReference type="EMBL" id="JH992993">
    <property type="protein sequence ID" value="EKX46623.1"/>
    <property type="molecule type" value="Genomic_DNA"/>
</dbReference>
<dbReference type="RefSeq" id="XP_005833603.1">
    <property type="nucleotide sequence ID" value="XM_005833546.1"/>
</dbReference>
<dbReference type="GO" id="GO:0006897">
    <property type="term" value="P:endocytosis"/>
    <property type="evidence" value="ECO:0007669"/>
    <property type="project" value="TreeGrafter"/>
</dbReference>
<evidence type="ECO:0000313" key="4">
    <source>
        <dbReference type="EnsemblProtists" id="EKX46623"/>
    </source>
</evidence>
<dbReference type="HOGENOM" id="CLU_236318_0_0_1"/>
<dbReference type="EnsemblProtists" id="EKX46623">
    <property type="protein sequence ID" value="EKX46623"/>
    <property type="gene ID" value="GUITHDRAFT_107406"/>
</dbReference>
<dbReference type="eggNOG" id="KOG1822">
    <property type="taxonomic scope" value="Eukaryota"/>
</dbReference>
<dbReference type="PaxDb" id="55529-EKX46623"/>
<reference evidence="3 5" key="1">
    <citation type="journal article" date="2012" name="Nature">
        <title>Algal genomes reveal evolutionary mosaicism and the fate of nucleomorphs.</title>
        <authorList>
            <consortium name="DOE Joint Genome Institute"/>
            <person name="Curtis B.A."/>
            <person name="Tanifuji G."/>
            <person name="Burki F."/>
            <person name="Gruber A."/>
            <person name="Irimia M."/>
            <person name="Maruyama S."/>
            <person name="Arias M.C."/>
            <person name="Ball S.G."/>
            <person name="Gile G.H."/>
            <person name="Hirakawa Y."/>
            <person name="Hopkins J.F."/>
            <person name="Kuo A."/>
            <person name="Rensing S.A."/>
            <person name="Schmutz J."/>
            <person name="Symeonidi A."/>
            <person name="Elias M."/>
            <person name="Eveleigh R.J."/>
            <person name="Herman E.K."/>
            <person name="Klute M.J."/>
            <person name="Nakayama T."/>
            <person name="Obornik M."/>
            <person name="Reyes-Prieto A."/>
            <person name="Armbrust E.V."/>
            <person name="Aves S.J."/>
            <person name="Beiko R.G."/>
            <person name="Coutinho P."/>
            <person name="Dacks J.B."/>
            <person name="Durnford D.G."/>
            <person name="Fast N.M."/>
            <person name="Green B.R."/>
            <person name="Grisdale C.J."/>
            <person name="Hempel F."/>
            <person name="Henrissat B."/>
            <person name="Hoppner M.P."/>
            <person name="Ishida K."/>
            <person name="Kim E."/>
            <person name="Koreny L."/>
            <person name="Kroth P.G."/>
            <person name="Liu Y."/>
            <person name="Malik S.B."/>
            <person name="Maier U.G."/>
            <person name="McRose D."/>
            <person name="Mock T."/>
            <person name="Neilson J.A."/>
            <person name="Onodera N.T."/>
            <person name="Poole A.M."/>
            <person name="Pritham E.J."/>
            <person name="Richards T.A."/>
            <person name="Rocap G."/>
            <person name="Roy S.W."/>
            <person name="Sarai C."/>
            <person name="Schaack S."/>
            <person name="Shirato S."/>
            <person name="Slamovits C.H."/>
            <person name="Spencer D.F."/>
            <person name="Suzuki S."/>
            <person name="Worden A.Z."/>
            <person name="Zauner S."/>
            <person name="Barry K."/>
            <person name="Bell C."/>
            <person name="Bharti A.K."/>
            <person name="Crow J.A."/>
            <person name="Grimwood J."/>
            <person name="Kramer R."/>
            <person name="Lindquist E."/>
            <person name="Lucas S."/>
            <person name="Salamov A."/>
            <person name="McFadden G.I."/>
            <person name="Lane C.E."/>
            <person name="Keeling P.J."/>
            <person name="Gray M.W."/>
            <person name="Grigoriev I.V."/>
            <person name="Archibald J.M."/>
        </authorList>
    </citation>
    <scope>NUCLEOTIDE SEQUENCE</scope>
    <source>
        <strain evidence="3 5">CCMP2712</strain>
    </source>
</reference>
<evidence type="ECO:0000313" key="5">
    <source>
        <dbReference type="Proteomes" id="UP000011087"/>
    </source>
</evidence>
<comment type="similarity">
    <text evidence="1">Belongs to the HEATR5 family.</text>
</comment>
<dbReference type="OMA" id="NQCENAD"/>
<dbReference type="GO" id="GO:0016020">
    <property type="term" value="C:membrane"/>
    <property type="evidence" value="ECO:0007669"/>
    <property type="project" value="TreeGrafter"/>
</dbReference>
<dbReference type="InterPro" id="IPR011989">
    <property type="entry name" value="ARM-like"/>
</dbReference>
<dbReference type="OrthoDB" id="192608at2759"/>
<dbReference type="InterPro" id="IPR046837">
    <property type="entry name" value="Laa1/Sip1/HEATR5-like_HEAT"/>
</dbReference>
<dbReference type="GO" id="GO:0008104">
    <property type="term" value="P:intracellular protein localization"/>
    <property type="evidence" value="ECO:0007669"/>
    <property type="project" value="TreeGrafter"/>
</dbReference>
<gene>
    <name evidence="3" type="ORF">GUITHDRAFT_107406</name>
</gene>
<dbReference type="InterPro" id="IPR016024">
    <property type="entry name" value="ARM-type_fold"/>
</dbReference>
<dbReference type="GO" id="GO:0005794">
    <property type="term" value="C:Golgi apparatus"/>
    <property type="evidence" value="ECO:0007669"/>
    <property type="project" value="TreeGrafter"/>
</dbReference>
<evidence type="ECO:0000313" key="3">
    <source>
        <dbReference type="EMBL" id="EKX46623.1"/>
    </source>
</evidence>
<dbReference type="Gene3D" id="1.25.10.10">
    <property type="entry name" value="Leucine-rich Repeat Variant"/>
    <property type="match status" value="1"/>
</dbReference>
<dbReference type="Proteomes" id="UP000011087">
    <property type="component" value="Unassembled WGS sequence"/>
</dbReference>
<organism evidence="3">
    <name type="scientific">Guillardia theta (strain CCMP2712)</name>
    <name type="common">Cryptophyte</name>
    <dbReference type="NCBI Taxonomy" id="905079"/>
    <lineage>
        <taxon>Eukaryota</taxon>
        <taxon>Cryptophyceae</taxon>
        <taxon>Pyrenomonadales</taxon>
        <taxon>Geminigeraceae</taxon>
        <taxon>Guillardia</taxon>
    </lineage>
</organism>
<protein>
    <submittedName>
        <fullName evidence="3 4">Uncharacterized protein</fullName>
    </submittedName>
</protein>
<dbReference type="PANTHER" id="PTHR21663:SF0">
    <property type="entry name" value="HEAT REPEAT-CONTAINING PROTEIN 5B"/>
    <property type="match status" value="1"/>
</dbReference>
<feature type="region of interest" description="Disordered" evidence="2">
    <location>
        <begin position="1729"/>
        <end position="1750"/>
    </location>
</feature>
<dbReference type="KEGG" id="gtt:GUITHDRAFT_107406"/>
<keyword evidence="5" id="KW-1185">Reference proteome</keyword>
<name>L1JDK6_GUITC</name>
<accession>L1JDK6</accession>
<dbReference type="PANTHER" id="PTHR21663">
    <property type="entry name" value="HYPOTHETICAL HEAT DOMAIN-CONTAINING"/>
    <property type="match status" value="1"/>
</dbReference>
<feature type="compositionally biased region" description="Basic and acidic residues" evidence="2">
    <location>
        <begin position="1181"/>
        <end position="1195"/>
    </location>
</feature>
<dbReference type="SUPFAM" id="SSF48371">
    <property type="entry name" value="ARM repeat"/>
    <property type="match status" value="2"/>
</dbReference>
<feature type="region of interest" description="Disordered" evidence="2">
    <location>
        <begin position="1166"/>
        <end position="1228"/>
    </location>
</feature>
<evidence type="ECO:0000256" key="1">
    <source>
        <dbReference type="ARBA" id="ARBA00008304"/>
    </source>
</evidence>